<proteinExistence type="predicted"/>
<organism evidence="1 2">
    <name type="scientific">Candidatus Sarcina troglodytae</name>
    <dbReference type="NCBI Taxonomy" id="2726954"/>
    <lineage>
        <taxon>Bacteria</taxon>
        <taxon>Bacillati</taxon>
        <taxon>Bacillota</taxon>
        <taxon>Clostridia</taxon>
        <taxon>Eubacteriales</taxon>
        <taxon>Clostridiaceae</taxon>
        <taxon>Sarcina</taxon>
    </lineage>
</organism>
<keyword evidence="1" id="KW-0614">Plasmid</keyword>
<gene>
    <name evidence="1" type="ORF">HH195_12390</name>
</gene>
<name>A0ACD1BIU3_9CLOT</name>
<accession>A0ACD1BIU3</accession>
<dbReference type="Proteomes" id="UP000594603">
    <property type="component" value="Plasmid p8"/>
</dbReference>
<sequence length="64" mass="7713">MNFIEILDKIKSNNYFVEFKYDTEKTDVIVGALKEKKNPKGFNRFEFTIKDKKEQKIFVESIFK</sequence>
<evidence type="ECO:0000313" key="1">
    <source>
        <dbReference type="EMBL" id="QPJ86763.1"/>
    </source>
</evidence>
<evidence type="ECO:0000313" key="2">
    <source>
        <dbReference type="Proteomes" id="UP000594603"/>
    </source>
</evidence>
<keyword evidence="2" id="KW-1185">Reference proteome</keyword>
<reference evidence="1" key="1">
    <citation type="submission" date="2020-04" db="EMBL/GenBank/DDBJ databases">
        <title>A novel bacterium ('Candidatus Sarcina troglodytae' sp. nov.) linked to a protracted, uniformly lethal epizootic among sanctuary western chimpanzees (Pan troglodytes verus) in Sierra Leone.</title>
        <authorList>
            <person name="Owens L.A."/>
            <person name="Colitti B."/>
            <person name="Hirji I."/>
            <person name="Pizaro A."/>
            <person name="Jaffe J.E."/>
            <person name="Moittie S."/>
            <person name="Bishop-Lilly K.A."/>
            <person name="Estrella L.A."/>
            <person name="Voegtly L.J."/>
            <person name="Kuhn J.H."/>
            <person name="Suen G."/>
            <person name="Deblois C.L."/>
            <person name="Dunn C."/>
            <person name="Juan-Salles C."/>
            <person name="Goldberg T.L."/>
        </authorList>
    </citation>
    <scope>NUCLEOTIDE SEQUENCE</scope>
    <source>
        <strain evidence="1">JB2</strain>
    </source>
</reference>
<geneLocation type="plasmid" evidence="1 2">
    <name>p8</name>
</geneLocation>
<dbReference type="EMBL" id="CP051762">
    <property type="protein sequence ID" value="QPJ86763.1"/>
    <property type="molecule type" value="Genomic_DNA"/>
</dbReference>
<protein>
    <submittedName>
        <fullName evidence="1">Uncharacterized protein</fullName>
    </submittedName>
</protein>